<dbReference type="EMBL" id="AP014961">
    <property type="protein sequence ID" value="BAS92087.1"/>
    <property type="molecule type" value="Genomic_DNA"/>
</dbReference>
<dbReference type="Proteomes" id="UP000059680">
    <property type="component" value="Chromosome 5"/>
</dbReference>
<reference evidence="2" key="1">
    <citation type="journal article" date="2005" name="Nature">
        <title>The map-based sequence of the rice genome.</title>
        <authorList>
            <consortium name="International rice genome sequencing project (IRGSP)"/>
            <person name="Matsumoto T."/>
            <person name="Wu J."/>
            <person name="Kanamori H."/>
            <person name="Katayose Y."/>
            <person name="Fujisawa M."/>
            <person name="Namiki N."/>
            <person name="Mizuno H."/>
            <person name="Yamamoto K."/>
            <person name="Antonio B.A."/>
            <person name="Baba T."/>
            <person name="Sakata K."/>
            <person name="Nagamura Y."/>
            <person name="Aoki H."/>
            <person name="Arikawa K."/>
            <person name="Arita K."/>
            <person name="Bito T."/>
            <person name="Chiden Y."/>
            <person name="Fujitsuka N."/>
            <person name="Fukunaka R."/>
            <person name="Hamada M."/>
            <person name="Harada C."/>
            <person name="Hayashi A."/>
            <person name="Hijishita S."/>
            <person name="Honda M."/>
            <person name="Hosokawa S."/>
            <person name="Ichikawa Y."/>
            <person name="Idonuma A."/>
            <person name="Iijima M."/>
            <person name="Ikeda M."/>
            <person name="Ikeno M."/>
            <person name="Ito K."/>
            <person name="Ito S."/>
            <person name="Ito T."/>
            <person name="Ito Y."/>
            <person name="Ito Y."/>
            <person name="Iwabuchi A."/>
            <person name="Kamiya K."/>
            <person name="Karasawa W."/>
            <person name="Kurita K."/>
            <person name="Katagiri S."/>
            <person name="Kikuta A."/>
            <person name="Kobayashi H."/>
            <person name="Kobayashi N."/>
            <person name="Machita K."/>
            <person name="Maehara T."/>
            <person name="Masukawa M."/>
            <person name="Mizubayashi T."/>
            <person name="Mukai Y."/>
            <person name="Nagasaki H."/>
            <person name="Nagata Y."/>
            <person name="Naito S."/>
            <person name="Nakashima M."/>
            <person name="Nakama Y."/>
            <person name="Nakamichi Y."/>
            <person name="Nakamura M."/>
            <person name="Meguro A."/>
            <person name="Negishi M."/>
            <person name="Ohta I."/>
            <person name="Ohta T."/>
            <person name="Okamoto M."/>
            <person name="Ono N."/>
            <person name="Saji S."/>
            <person name="Sakaguchi M."/>
            <person name="Sakai K."/>
            <person name="Shibata M."/>
            <person name="Shimokawa T."/>
            <person name="Song J."/>
            <person name="Takazaki Y."/>
            <person name="Terasawa K."/>
            <person name="Tsugane M."/>
            <person name="Tsuji K."/>
            <person name="Ueda S."/>
            <person name="Waki K."/>
            <person name="Yamagata H."/>
            <person name="Yamamoto M."/>
            <person name="Yamamoto S."/>
            <person name="Yamane H."/>
            <person name="Yoshiki S."/>
            <person name="Yoshihara R."/>
            <person name="Yukawa K."/>
            <person name="Zhong H."/>
            <person name="Yano M."/>
            <person name="Yuan Q."/>
            <person name="Ouyang S."/>
            <person name="Liu J."/>
            <person name="Jones K.M."/>
            <person name="Gansberger K."/>
            <person name="Moffat K."/>
            <person name="Hill J."/>
            <person name="Bera J."/>
            <person name="Fadrosh D."/>
            <person name="Jin S."/>
            <person name="Johri S."/>
            <person name="Kim M."/>
            <person name="Overton L."/>
            <person name="Reardon M."/>
            <person name="Tsitrin T."/>
            <person name="Vuong H."/>
            <person name="Weaver B."/>
            <person name="Ciecko A."/>
            <person name="Tallon L."/>
            <person name="Jackson J."/>
            <person name="Pai G."/>
            <person name="Aken S.V."/>
            <person name="Utterback T."/>
            <person name="Reidmuller S."/>
            <person name="Feldblyum T."/>
            <person name="Hsiao J."/>
            <person name="Zismann V."/>
            <person name="Iobst S."/>
            <person name="de Vazeille A.R."/>
            <person name="Buell C.R."/>
            <person name="Ying K."/>
            <person name="Li Y."/>
            <person name="Lu T."/>
            <person name="Huang Y."/>
            <person name="Zhao Q."/>
            <person name="Feng Q."/>
            <person name="Zhang L."/>
            <person name="Zhu J."/>
            <person name="Weng Q."/>
            <person name="Mu J."/>
            <person name="Lu Y."/>
            <person name="Fan D."/>
            <person name="Liu Y."/>
            <person name="Guan J."/>
            <person name="Zhang Y."/>
            <person name="Yu S."/>
            <person name="Liu X."/>
            <person name="Zhang Y."/>
            <person name="Hong G."/>
            <person name="Han B."/>
            <person name="Choisne N."/>
            <person name="Demange N."/>
            <person name="Orjeda G."/>
            <person name="Samain S."/>
            <person name="Cattolico L."/>
            <person name="Pelletier E."/>
            <person name="Couloux A."/>
            <person name="Segurens B."/>
            <person name="Wincker P."/>
            <person name="D'Hont A."/>
            <person name="Scarpelli C."/>
            <person name="Weissenbach J."/>
            <person name="Salanoubat M."/>
            <person name="Quetier F."/>
            <person name="Yu Y."/>
            <person name="Kim H.R."/>
            <person name="Rambo T."/>
            <person name="Currie J."/>
            <person name="Collura K."/>
            <person name="Luo M."/>
            <person name="Yang T."/>
            <person name="Ammiraju J.S.S."/>
            <person name="Engler F."/>
            <person name="Soderlund C."/>
            <person name="Wing R.A."/>
            <person name="Palmer L.E."/>
            <person name="de la Bastide M."/>
            <person name="Spiegel L."/>
            <person name="Nascimento L."/>
            <person name="Zutavern T."/>
            <person name="O'Shaughnessy A."/>
            <person name="Dike S."/>
            <person name="Dedhia N."/>
            <person name="Preston R."/>
            <person name="Balija V."/>
            <person name="McCombie W.R."/>
            <person name="Chow T."/>
            <person name="Chen H."/>
            <person name="Chung M."/>
            <person name="Chen C."/>
            <person name="Shaw J."/>
            <person name="Wu H."/>
            <person name="Hsiao K."/>
            <person name="Chao Y."/>
            <person name="Chu M."/>
            <person name="Cheng C."/>
            <person name="Hour A."/>
            <person name="Lee P."/>
            <person name="Lin S."/>
            <person name="Lin Y."/>
            <person name="Liou J."/>
            <person name="Liu S."/>
            <person name="Hsing Y."/>
            <person name="Raghuvanshi S."/>
            <person name="Mohanty A."/>
            <person name="Bharti A.K."/>
            <person name="Gaur A."/>
            <person name="Gupta V."/>
            <person name="Kumar D."/>
            <person name="Ravi V."/>
            <person name="Vij S."/>
            <person name="Kapur A."/>
            <person name="Khurana P."/>
            <person name="Khurana P."/>
            <person name="Khurana J.P."/>
            <person name="Tyagi A.K."/>
            <person name="Gaikwad K."/>
            <person name="Singh A."/>
            <person name="Dalal V."/>
            <person name="Srivastava S."/>
            <person name="Dixit A."/>
            <person name="Pal A.K."/>
            <person name="Ghazi I.A."/>
            <person name="Yadav M."/>
            <person name="Pandit A."/>
            <person name="Bhargava A."/>
            <person name="Sureshbabu K."/>
            <person name="Batra K."/>
            <person name="Sharma T.R."/>
            <person name="Mohapatra T."/>
            <person name="Singh N.K."/>
            <person name="Messing J."/>
            <person name="Nelson A.B."/>
            <person name="Fuks G."/>
            <person name="Kavchok S."/>
            <person name="Keizer G."/>
            <person name="Linton E."/>
            <person name="Llaca V."/>
            <person name="Song R."/>
            <person name="Tanyolac B."/>
            <person name="Young S."/>
            <person name="Ho-Il K."/>
            <person name="Hahn J.H."/>
            <person name="Sangsakoo G."/>
            <person name="Vanavichit A."/>
            <person name="de Mattos Luiz.A.T."/>
            <person name="Zimmer P.D."/>
            <person name="Malone G."/>
            <person name="Dellagostin O."/>
            <person name="de Oliveira A.C."/>
            <person name="Bevan M."/>
            <person name="Bancroft I."/>
            <person name="Minx P."/>
            <person name="Cordum H."/>
            <person name="Wilson R."/>
            <person name="Cheng Z."/>
            <person name="Jin W."/>
            <person name="Jiang J."/>
            <person name="Leong S.A."/>
            <person name="Iwama H."/>
            <person name="Gojobori T."/>
            <person name="Itoh T."/>
            <person name="Niimura Y."/>
            <person name="Fujii Y."/>
            <person name="Habara T."/>
            <person name="Sakai H."/>
            <person name="Sato Y."/>
            <person name="Wilson G."/>
            <person name="Kumar K."/>
            <person name="McCouch S."/>
            <person name="Juretic N."/>
            <person name="Hoen D."/>
            <person name="Wright S."/>
            <person name="Bruskiewich R."/>
            <person name="Bureau T."/>
            <person name="Miyao A."/>
            <person name="Hirochika H."/>
            <person name="Nishikawa T."/>
            <person name="Kadowaki K."/>
            <person name="Sugiura M."/>
            <person name="Burr B."/>
            <person name="Sasaki T."/>
        </authorList>
    </citation>
    <scope>NUCLEOTIDE SEQUENCE [LARGE SCALE GENOMIC DNA]</scope>
    <source>
        <strain evidence="2">cv. Nipponbare</strain>
    </source>
</reference>
<keyword evidence="2" id="KW-1185">Reference proteome</keyword>
<reference evidence="1 2" key="2">
    <citation type="journal article" date="2013" name="Plant Cell Physiol.">
        <title>Rice Annotation Project Database (RAP-DB): an integrative and interactive database for rice genomics.</title>
        <authorList>
            <person name="Sakai H."/>
            <person name="Lee S.S."/>
            <person name="Tanaka T."/>
            <person name="Numa H."/>
            <person name="Kim J."/>
            <person name="Kawahara Y."/>
            <person name="Wakimoto H."/>
            <person name="Yang C.C."/>
            <person name="Iwamoto M."/>
            <person name="Abe T."/>
            <person name="Yamada Y."/>
            <person name="Muto A."/>
            <person name="Inokuchi H."/>
            <person name="Ikemura T."/>
            <person name="Matsumoto T."/>
            <person name="Sasaki T."/>
            <person name="Itoh T."/>
        </authorList>
    </citation>
    <scope>NUCLEOTIDE SEQUENCE [LARGE SCALE GENOMIC DNA]</scope>
    <source>
        <strain evidence="2">cv. Nipponbare</strain>
    </source>
</reference>
<sequence>MEAAAALTTTTGAQYSCCFGLAHGGFRGGEVVGAAAAGAAAAGERVPQPRAAGPRLAGRHRRRLLPHPNQCSDAVLLLRVQLGGA</sequence>
<reference evidence="1 2" key="3">
    <citation type="journal article" date="2013" name="Rice">
        <title>Improvement of the Oryza sativa Nipponbare reference genome using next generation sequence and optical map data.</title>
        <authorList>
            <person name="Kawahara Y."/>
            <person name="de la Bastide M."/>
            <person name="Hamilton J.P."/>
            <person name="Kanamori H."/>
            <person name="McCombie W.R."/>
            <person name="Ouyang S."/>
            <person name="Schwartz D.C."/>
            <person name="Tanaka T."/>
            <person name="Wu J."/>
            <person name="Zhou S."/>
            <person name="Childs K.L."/>
            <person name="Davidson R.M."/>
            <person name="Lin H."/>
            <person name="Quesada-Ocampo L."/>
            <person name="Vaillancourt B."/>
            <person name="Sakai H."/>
            <person name="Lee S.S."/>
            <person name="Kim J."/>
            <person name="Numa H."/>
            <person name="Itoh T."/>
            <person name="Buell C.R."/>
            <person name="Matsumoto T."/>
        </authorList>
    </citation>
    <scope>NUCLEOTIDE SEQUENCE [LARGE SCALE GENOMIC DNA]</scope>
    <source>
        <strain evidence="2">cv. Nipponbare</strain>
    </source>
</reference>
<dbReference type="AlphaFoldDB" id="A0A0P0WHH0"/>
<proteinExistence type="predicted"/>
<name>A0A0P0WHH0_ORYSJ</name>
<evidence type="ECO:0000313" key="2">
    <source>
        <dbReference type="Proteomes" id="UP000059680"/>
    </source>
</evidence>
<dbReference type="ExpressionAtlas" id="A0A0P0WHH0">
    <property type="expression patterns" value="baseline and differential"/>
</dbReference>
<dbReference type="Gramene" id="Os05t0128100-03">
    <property type="protein sequence ID" value="Os05t0128100-03"/>
    <property type="gene ID" value="Os05g0128100"/>
</dbReference>
<gene>
    <name evidence="1" type="ordered locus">Os05g0128100</name>
    <name evidence="1" type="ORF">OSNPB_050128100</name>
</gene>
<protein>
    <submittedName>
        <fullName evidence="1">Os05g0128100 protein</fullName>
    </submittedName>
</protein>
<accession>A0A0P0WHH0</accession>
<evidence type="ECO:0000313" key="1">
    <source>
        <dbReference type="EMBL" id="BAS92087.1"/>
    </source>
</evidence>
<organism evidence="1 2">
    <name type="scientific">Oryza sativa subsp. japonica</name>
    <name type="common">Rice</name>
    <dbReference type="NCBI Taxonomy" id="39947"/>
    <lineage>
        <taxon>Eukaryota</taxon>
        <taxon>Viridiplantae</taxon>
        <taxon>Streptophyta</taxon>
        <taxon>Embryophyta</taxon>
        <taxon>Tracheophyta</taxon>
        <taxon>Spermatophyta</taxon>
        <taxon>Magnoliopsida</taxon>
        <taxon>Liliopsida</taxon>
        <taxon>Poales</taxon>
        <taxon>Poaceae</taxon>
        <taxon>BOP clade</taxon>
        <taxon>Oryzoideae</taxon>
        <taxon>Oryzeae</taxon>
        <taxon>Oryzinae</taxon>
        <taxon>Oryza</taxon>
        <taxon>Oryza sativa</taxon>
    </lineage>
</organism>